<dbReference type="InterPro" id="IPR036162">
    <property type="entry name" value="Resolvase-like_N_sf"/>
</dbReference>
<dbReference type="Pfam" id="PF07508">
    <property type="entry name" value="Recombinase"/>
    <property type="match status" value="1"/>
</dbReference>
<name>A0A2W7TT83_9FLAO</name>
<feature type="active site" description="O-(5'-phospho-DNA)-serine intermediate" evidence="4 5">
    <location>
        <position position="12"/>
    </location>
</feature>
<dbReference type="Pfam" id="PF00239">
    <property type="entry name" value="Resolvase"/>
    <property type="match status" value="1"/>
</dbReference>
<evidence type="ECO:0000256" key="6">
    <source>
        <dbReference type="SAM" id="Coils"/>
    </source>
</evidence>
<dbReference type="SMART" id="SM00857">
    <property type="entry name" value="Resolvase"/>
    <property type="match status" value="1"/>
</dbReference>
<evidence type="ECO:0000256" key="3">
    <source>
        <dbReference type="ARBA" id="ARBA00023172"/>
    </source>
</evidence>
<reference evidence="9 10" key="1">
    <citation type="submission" date="2018-06" db="EMBL/GenBank/DDBJ databases">
        <title>Flavobacterium sp IMCC34762, genome.</title>
        <authorList>
            <person name="Joung Y."/>
            <person name="Cho J."/>
            <person name="Song J."/>
        </authorList>
    </citation>
    <scope>NUCLEOTIDE SEQUENCE [LARGE SCALE GENOMIC DNA]</scope>
    <source>
        <strain evidence="9 10">IMCC34762</strain>
    </source>
</reference>
<evidence type="ECO:0000256" key="1">
    <source>
        <dbReference type="ARBA" id="ARBA00022908"/>
    </source>
</evidence>
<comment type="caution">
    <text evidence="9">The sequence shown here is derived from an EMBL/GenBank/DDBJ whole genome shotgun (WGS) entry which is preliminary data.</text>
</comment>
<sequence>MRKIADLYVRVSTDEQADRGYSQRNQEEMLVKYCEIHAIEIRDIIYEDHSAKTFNRPQWKKLLINLKKLKNKSDLVLFTKWDRFSRNAGDAYQMISILRKLGVEPQAIEQPLDLAIPENKMMLAFYLAAPEVENDRRALNTFHGMRRARKEGRYMGLAPSGYVNKITEDGKKYIAFDEPEASIIKWAFHEISKGVFNTEQVYLQAKKKGLKASKNNFWRLIRNPLYCGKILIPKYKDEEKRFVIGTHEPLVPQTLFYLVQDVLDGRRKNFRTKVVTNEPFPLRGFFKCPKCENMLTASISKGRNNYYSYYHCRKGCTYRISSITANNIFLENLNIYIPKVEFVKLYVRIMNECFKENTKESQEEKQRVISELKEYEKRLSYIRDLLASQQLGVKDYIEMKEDYDVKINRLDLKLSALNENQIDLNDLLKVGIKNLLKLDKCWNTEDLMKSRDLIGSIFPENFTIQENEFRTARINEVVKIVYIINNELDPNKNGTKKDISSLSHQVTTVGTKSISFFIF</sequence>
<dbReference type="InterPro" id="IPR006118">
    <property type="entry name" value="Recombinase_CS"/>
</dbReference>
<gene>
    <name evidence="9" type="ORF">DOS84_13045</name>
</gene>
<dbReference type="InterPro" id="IPR006119">
    <property type="entry name" value="Resolv_N"/>
</dbReference>
<dbReference type="EMBL" id="QKXH01000008">
    <property type="protein sequence ID" value="PZX92794.1"/>
    <property type="molecule type" value="Genomic_DNA"/>
</dbReference>
<protein>
    <submittedName>
        <fullName evidence="9">Recombinase family protein</fullName>
    </submittedName>
</protein>
<dbReference type="PANTHER" id="PTHR30461">
    <property type="entry name" value="DNA-INVERTASE FROM LAMBDOID PROPHAGE"/>
    <property type="match status" value="1"/>
</dbReference>
<keyword evidence="1" id="KW-0229">DNA integration</keyword>
<evidence type="ECO:0000256" key="2">
    <source>
        <dbReference type="ARBA" id="ARBA00023125"/>
    </source>
</evidence>
<dbReference type="Gene3D" id="3.90.1750.20">
    <property type="entry name" value="Putative Large Serine Recombinase, Chain B, Domain 2"/>
    <property type="match status" value="1"/>
</dbReference>
<dbReference type="AlphaFoldDB" id="A0A2W7TT83"/>
<dbReference type="Gene3D" id="3.40.50.1390">
    <property type="entry name" value="Resolvase, N-terminal catalytic domain"/>
    <property type="match status" value="1"/>
</dbReference>
<dbReference type="InterPro" id="IPR038109">
    <property type="entry name" value="DNA_bind_recomb_sf"/>
</dbReference>
<accession>A0A2W7TT83</accession>
<dbReference type="GO" id="GO:0003677">
    <property type="term" value="F:DNA binding"/>
    <property type="evidence" value="ECO:0007669"/>
    <property type="project" value="UniProtKB-KW"/>
</dbReference>
<dbReference type="PROSITE" id="PS51737">
    <property type="entry name" value="RECOMBINASE_DNA_BIND"/>
    <property type="match status" value="1"/>
</dbReference>
<keyword evidence="2" id="KW-0238">DNA-binding</keyword>
<feature type="coiled-coil region" evidence="6">
    <location>
        <begin position="358"/>
        <end position="420"/>
    </location>
</feature>
<dbReference type="PROSITE" id="PS51736">
    <property type="entry name" value="RECOMBINASES_3"/>
    <property type="match status" value="1"/>
</dbReference>
<dbReference type="InterPro" id="IPR050639">
    <property type="entry name" value="SSR_resolvase"/>
</dbReference>
<dbReference type="GO" id="GO:0015074">
    <property type="term" value="P:DNA integration"/>
    <property type="evidence" value="ECO:0007669"/>
    <property type="project" value="UniProtKB-KW"/>
</dbReference>
<keyword evidence="10" id="KW-1185">Reference proteome</keyword>
<evidence type="ECO:0000259" key="8">
    <source>
        <dbReference type="PROSITE" id="PS51737"/>
    </source>
</evidence>
<proteinExistence type="predicted"/>
<keyword evidence="6" id="KW-0175">Coiled coil</keyword>
<keyword evidence="3" id="KW-0233">DNA recombination</keyword>
<feature type="domain" description="Resolvase/invertase-type recombinase catalytic" evidence="7">
    <location>
        <begin position="4"/>
        <end position="152"/>
    </location>
</feature>
<dbReference type="PANTHER" id="PTHR30461:SF23">
    <property type="entry name" value="DNA RECOMBINASE-RELATED"/>
    <property type="match status" value="1"/>
</dbReference>
<evidence type="ECO:0000259" key="7">
    <source>
        <dbReference type="PROSITE" id="PS51736"/>
    </source>
</evidence>
<evidence type="ECO:0000313" key="9">
    <source>
        <dbReference type="EMBL" id="PZX92794.1"/>
    </source>
</evidence>
<organism evidence="9 10">
    <name type="scientific">Flavobacterium aquariorum</name>
    <dbReference type="NCBI Taxonomy" id="2217670"/>
    <lineage>
        <taxon>Bacteria</taxon>
        <taxon>Pseudomonadati</taxon>
        <taxon>Bacteroidota</taxon>
        <taxon>Flavobacteriia</taxon>
        <taxon>Flavobacteriales</taxon>
        <taxon>Flavobacteriaceae</taxon>
        <taxon>Flavobacterium</taxon>
    </lineage>
</organism>
<dbReference type="SUPFAM" id="SSF53041">
    <property type="entry name" value="Resolvase-like"/>
    <property type="match status" value="1"/>
</dbReference>
<dbReference type="GO" id="GO:0000150">
    <property type="term" value="F:DNA strand exchange activity"/>
    <property type="evidence" value="ECO:0007669"/>
    <property type="project" value="InterPro"/>
</dbReference>
<evidence type="ECO:0000256" key="4">
    <source>
        <dbReference type="PIRSR" id="PIRSR606118-50"/>
    </source>
</evidence>
<dbReference type="OrthoDB" id="9815006at2"/>
<dbReference type="PROSITE" id="PS00397">
    <property type="entry name" value="RECOMBINASES_1"/>
    <property type="match status" value="1"/>
</dbReference>
<feature type="domain" description="Recombinase" evidence="8">
    <location>
        <begin position="159"/>
        <end position="269"/>
    </location>
</feature>
<dbReference type="Proteomes" id="UP000249177">
    <property type="component" value="Unassembled WGS sequence"/>
</dbReference>
<dbReference type="InterPro" id="IPR011109">
    <property type="entry name" value="DNA_bind_recombinase_dom"/>
</dbReference>
<dbReference type="RefSeq" id="WP_111410559.1">
    <property type="nucleotide sequence ID" value="NZ_QKXH01000008.1"/>
</dbReference>
<dbReference type="CDD" id="cd00338">
    <property type="entry name" value="Ser_Recombinase"/>
    <property type="match status" value="1"/>
</dbReference>
<evidence type="ECO:0000313" key="10">
    <source>
        <dbReference type="Proteomes" id="UP000249177"/>
    </source>
</evidence>
<evidence type="ECO:0000256" key="5">
    <source>
        <dbReference type="PROSITE-ProRule" id="PRU10137"/>
    </source>
</evidence>